<dbReference type="InterPro" id="IPR011583">
    <property type="entry name" value="Chitinase_II/V-like_cat"/>
</dbReference>
<evidence type="ECO:0000256" key="8">
    <source>
        <dbReference type="RuleBase" id="RU004453"/>
    </source>
</evidence>
<dbReference type="InterPro" id="IPR001223">
    <property type="entry name" value="Glyco_hydro18_cat"/>
</dbReference>
<dbReference type="GO" id="GO:0008843">
    <property type="term" value="F:endochitinase activity"/>
    <property type="evidence" value="ECO:0007669"/>
    <property type="project" value="UniProtKB-EC"/>
</dbReference>
<proteinExistence type="inferred from homology"/>
<accession>A0A3N5Y4J7</accession>
<sequence length="386" mass="43444">MAPERILKALIFTSLFFVSFLHAESEPLDNGRVIIGYVFSEEAVINPNEIAAEKLTHINYAFSNIENHRIVEGFQYDTQNYRVLQTLKKRNPDLKILTSVGGWTWSGKFSDMALTESSRQAFIDSAAAFIKKHQLDGIDIDWEYPGLPGAGNVHRDEDGKNFTLVLKGLRQRLDKLEGELGRPLLLTIASGGFQAFIDQSDIGNWQRYLDFINIMAYDFHVAAKNTSTGHHAGLYTHPNDTRGLSADAAVKAHLAAGVPPEKLVLGVAFYGRSWASVAADNQGLHQRGQPNTAEFNGINYGSNSYHNLFVNVINKNGFTRYWDDIAKAPYLWNQEKRIFVTYDDPESIALKTDYVKNKGLKGVMFWAYDSDHETQLLTTIYQGLRK</sequence>
<comment type="catalytic activity">
    <reaction evidence="1">
        <text>Random endo-hydrolysis of N-acetyl-beta-D-glucosaminide (1-&gt;4)-beta-linkages in chitin and chitodextrins.</text>
        <dbReference type="EC" id="3.2.1.14"/>
    </reaction>
</comment>
<evidence type="ECO:0000259" key="9">
    <source>
        <dbReference type="PROSITE" id="PS51910"/>
    </source>
</evidence>
<keyword evidence="6" id="KW-0119">Carbohydrate metabolism</keyword>
<dbReference type="GO" id="GO:0000272">
    <property type="term" value="P:polysaccharide catabolic process"/>
    <property type="evidence" value="ECO:0007669"/>
    <property type="project" value="UniProtKB-KW"/>
</dbReference>
<organism evidence="10 11">
    <name type="scientific">Alteromonas sediminis</name>
    <dbReference type="NCBI Taxonomy" id="2259342"/>
    <lineage>
        <taxon>Bacteria</taxon>
        <taxon>Pseudomonadati</taxon>
        <taxon>Pseudomonadota</taxon>
        <taxon>Gammaproteobacteria</taxon>
        <taxon>Alteromonadales</taxon>
        <taxon>Alteromonadaceae</taxon>
        <taxon>Alteromonas/Salinimonas group</taxon>
        <taxon>Alteromonas</taxon>
    </lineage>
</organism>
<reference evidence="10 11" key="1">
    <citation type="submission" date="2018-11" db="EMBL/GenBank/DDBJ databases">
        <authorList>
            <person name="Ye M.-Q."/>
            <person name="Du Z.-J."/>
        </authorList>
    </citation>
    <scope>NUCLEOTIDE SEQUENCE [LARGE SCALE GENOMIC DNA]</scope>
    <source>
        <strain evidence="10 11">U0105</strain>
    </source>
</reference>
<keyword evidence="11" id="KW-1185">Reference proteome</keyword>
<dbReference type="OrthoDB" id="9775889at2"/>
<protein>
    <recommendedName>
        <fullName evidence="2">chitinase</fullName>
        <ecNumber evidence="2">3.2.1.14</ecNumber>
    </recommendedName>
</protein>
<dbReference type="InterPro" id="IPR029070">
    <property type="entry name" value="Chitinase_insertion_sf"/>
</dbReference>
<dbReference type="PROSITE" id="PS01095">
    <property type="entry name" value="GH18_1"/>
    <property type="match status" value="1"/>
</dbReference>
<dbReference type="GO" id="GO:0008061">
    <property type="term" value="F:chitin binding"/>
    <property type="evidence" value="ECO:0007669"/>
    <property type="project" value="InterPro"/>
</dbReference>
<keyword evidence="6" id="KW-0624">Polysaccharide degradation</keyword>
<evidence type="ECO:0000256" key="6">
    <source>
        <dbReference type="ARBA" id="ARBA00023326"/>
    </source>
</evidence>
<dbReference type="Proteomes" id="UP000275281">
    <property type="component" value="Unassembled WGS sequence"/>
</dbReference>
<dbReference type="InterPro" id="IPR017853">
    <property type="entry name" value="GH"/>
</dbReference>
<comment type="similarity">
    <text evidence="8">Belongs to the glycosyl hydrolase 18 family.</text>
</comment>
<gene>
    <name evidence="10" type="ORF">DRW07_03540</name>
</gene>
<feature type="domain" description="GH18" evidence="9">
    <location>
        <begin position="32"/>
        <end position="386"/>
    </location>
</feature>
<evidence type="ECO:0000313" key="11">
    <source>
        <dbReference type="Proteomes" id="UP000275281"/>
    </source>
</evidence>
<evidence type="ECO:0000256" key="2">
    <source>
        <dbReference type="ARBA" id="ARBA00012729"/>
    </source>
</evidence>
<dbReference type="PROSITE" id="PS51910">
    <property type="entry name" value="GH18_2"/>
    <property type="match status" value="1"/>
</dbReference>
<dbReference type="Gene3D" id="3.20.20.80">
    <property type="entry name" value="Glycosidases"/>
    <property type="match status" value="1"/>
</dbReference>
<dbReference type="SMART" id="SM00636">
    <property type="entry name" value="Glyco_18"/>
    <property type="match status" value="1"/>
</dbReference>
<dbReference type="PANTHER" id="PTHR11177">
    <property type="entry name" value="CHITINASE"/>
    <property type="match status" value="1"/>
</dbReference>
<name>A0A3N5Y4J7_9ALTE</name>
<keyword evidence="3 7" id="KW-0378">Hydrolase</keyword>
<dbReference type="Pfam" id="PF00704">
    <property type="entry name" value="Glyco_hydro_18"/>
    <property type="match status" value="1"/>
</dbReference>
<dbReference type="PANTHER" id="PTHR11177:SF317">
    <property type="entry name" value="CHITINASE 12-RELATED"/>
    <property type="match status" value="1"/>
</dbReference>
<keyword evidence="4" id="KW-0146">Chitin degradation</keyword>
<evidence type="ECO:0000256" key="3">
    <source>
        <dbReference type="ARBA" id="ARBA00022801"/>
    </source>
</evidence>
<evidence type="ECO:0000313" key="10">
    <source>
        <dbReference type="EMBL" id="RPJ68490.1"/>
    </source>
</evidence>
<dbReference type="Gene3D" id="3.10.50.10">
    <property type="match status" value="1"/>
</dbReference>
<dbReference type="CDD" id="cd06548">
    <property type="entry name" value="GH18_chitinase"/>
    <property type="match status" value="1"/>
</dbReference>
<dbReference type="EC" id="3.2.1.14" evidence="2"/>
<evidence type="ECO:0000256" key="5">
    <source>
        <dbReference type="ARBA" id="ARBA00023295"/>
    </source>
</evidence>
<dbReference type="SUPFAM" id="SSF51445">
    <property type="entry name" value="(Trans)glycosidases"/>
    <property type="match status" value="1"/>
</dbReference>
<evidence type="ECO:0000256" key="1">
    <source>
        <dbReference type="ARBA" id="ARBA00000822"/>
    </source>
</evidence>
<dbReference type="AlphaFoldDB" id="A0A3N5Y4J7"/>
<evidence type="ECO:0000256" key="7">
    <source>
        <dbReference type="RuleBase" id="RU000489"/>
    </source>
</evidence>
<keyword evidence="5 7" id="KW-0326">Glycosidase</keyword>
<dbReference type="RefSeq" id="WP_124026491.1">
    <property type="nucleotide sequence ID" value="NZ_JBHRSN010000005.1"/>
</dbReference>
<dbReference type="GO" id="GO:0006032">
    <property type="term" value="P:chitin catabolic process"/>
    <property type="evidence" value="ECO:0007669"/>
    <property type="project" value="UniProtKB-KW"/>
</dbReference>
<dbReference type="InterPro" id="IPR001579">
    <property type="entry name" value="Glyco_hydro_18_chit_AS"/>
</dbReference>
<dbReference type="InterPro" id="IPR050314">
    <property type="entry name" value="Glycosyl_Hydrlase_18"/>
</dbReference>
<evidence type="ECO:0000256" key="4">
    <source>
        <dbReference type="ARBA" id="ARBA00023024"/>
    </source>
</evidence>
<comment type="caution">
    <text evidence="10">The sequence shown here is derived from an EMBL/GenBank/DDBJ whole genome shotgun (WGS) entry which is preliminary data.</text>
</comment>
<dbReference type="EMBL" id="RPOK01000001">
    <property type="protein sequence ID" value="RPJ68490.1"/>
    <property type="molecule type" value="Genomic_DNA"/>
</dbReference>
<dbReference type="SUPFAM" id="SSF54556">
    <property type="entry name" value="Chitinase insertion domain"/>
    <property type="match status" value="1"/>
</dbReference>